<evidence type="ECO:0000259" key="3">
    <source>
        <dbReference type="Pfam" id="PF07814"/>
    </source>
</evidence>
<comment type="similarity">
    <text evidence="1">Belongs to the WAPL family.</text>
</comment>
<feature type="compositionally biased region" description="Polar residues" evidence="2">
    <location>
        <begin position="431"/>
        <end position="451"/>
    </location>
</feature>
<feature type="region of interest" description="Disordered" evidence="2">
    <location>
        <begin position="431"/>
        <end position="458"/>
    </location>
</feature>
<dbReference type="PANTHER" id="PTHR22100:SF13">
    <property type="entry name" value="WINGS APART-LIKE PROTEIN HOMOLOG"/>
    <property type="match status" value="1"/>
</dbReference>
<dbReference type="Proteomes" id="UP000749646">
    <property type="component" value="Unassembled WGS sequence"/>
</dbReference>
<evidence type="ECO:0000313" key="4">
    <source>
        <dbReference type="EMBL" id="KAF9936542.1"/>
    </source>
</evidence>
<dbReference type="InterPro" id="IPR022771">
    <property type="entry name" value="WAPL_C"/>
</dbReference>
<evidence type="ECO:0000256" key="1">
    <source>
        <dbReference type="ARBA" id="ARBA00006854"/>
    </source>
</evidence>
<sequence>MPLAPRRNAASKPRHTYGRQRNFLDQDEGTVDTGDFNDQPPRPNTLSPLKRMNTDLGSPVAFKRISSRSSYWPMLSGTNLLQGSNDYGASTASHELRETGQSHRFKDEIEDVLDGIRSKDKSRVRRISCLDLVRSMLEPEFAAQVRSHQYMPAIFETIHDDRDPDPKTFRDLMTIHGLIPFLCKNVEMDIDPLAMIPSVRQEMTLNPNHGMLQFNDLKDLARRSGIIQKGQKVLVKSMALVNMAGIVNEGVSLQDADTLSKIEQDPKFLCSVIEILIEDLAWIKQPSSELGISLPDVLDIDRIENCISILERTTLISKRAATKLADNTRLFPLLVQLVTLCRAHAFQYPQRTDSLNLMLHVLRLLVNVTNGFESCCTVLTNSGSIQVLVQNFVQFYHHCRNYNPEDLGMEPHLFSGSQPKQWTKAASRSDSGLSFDMSSQGAACTDSTSASDGEEDPLYQSHVGQTVTGNLNSIREVKIDNDANGWYRIGLQGNRLLIKFWQPTWLY</sequence>
<proteinExistence type="inferred from homology"/>
<comment type="caution">
    <text evidence="4">The sequence shown here is derived from an EMBL/GenBank/DDBJ whole genome shotgun (WGS) entry which is preliminary data.</text>
</comment>
<protein>
    <recommendedName>
        <fullName evidence="3">Wings apart-like protein C-terminal domain-containing protein</fullName>
    </recommendedName>
</protein>
<feature type="domain" description="Wings apart-like protein C-terminal" evidence="3">
    <location>
        <begin position="272"/>
        <end position="399"/>
    </location>
</feature>
<dbReference type="AlphaFoldDB" id="A0A9P6IL75"/>
<dbReference type="Pfam" id="PF07814">
    <property type="entry name" value="WAPL"/>
    <property type="match status" value="2"/>
</dbReference>
<dbReference type="EMBL" id="JAAAHW010009764">
    <property type="protein sequence ID" value="KAF9936542.1"/>
    <property type="molecule type" value="Genomic_DNA"/>
</dbReference>
<accession>A0A9P6IL75</accession>
<evidence type="ECO:0000256" key="2">
    <source>
        <dbReference type="SAM" id="MobiDB-lite"/>
    </source>
</evidence>
<dbReference type="PANTHER" id="PTHR22100">
    <property type="entry name" value="WINGS APART-LIKE PROTEIN HOMOLOG"/>
    <property type="match status" value="1"/>
</dbReference>
<feature type="domain" description="Wings apart-like protein C-terminal" evidence="3">
    <location>
        <begin position="93"/>
        <end position="166"/>
    </location>
</feature>
<reference evidence="4" key="1">
    <citation type="journal article" date="2020" name="Fungal Divers.">
        <title>Resolving the Mortierellaceae phylogeny through synthesis of multi-gene phylogenetics and phylogenomics.</title>
        <authorList>
            <person name="Vandepol N."/>
            <person name="Liber J."/>
            <person name="Desiro A."/>
            <person name="Na H."/>
            <person name="Kennedy M."/>
            <person name="Barry K."/>
            <person name="Grigoriev I.V."/>
            <person name="Miller A.N."/>
            <person name="O'Donnell K."/>
            <person name="Stajich J.E."/>
            <person name="Bonito G."/>
        </authorList>
    </citation>
    <scope>NUCLEOTIDE SEQUENCE</scope>
    <source>
        <strain evidence="4">MES-2147</strain>
    </source>
</reference>
<dbReference type="OrthoDB" id="78088at2759"/>
<name>A0A9P6IL75_9FUNG</name>
<organism evidence="4 5">
    <name type="scientific">Modicella reniformis</name>
    <dbReference type="NCBI Taxonomy" id="1440133"/>
    <lineage>
        <taxon>Eukaryota</taxon>
        <taxon>Fungi</taxon>
        <taxon>Fungi incertae sedis</taxon>
        <taxon>Mucoromycota</taxon>
        <taxon>Mortierellomycotina</taxon>
        <taxon>Mortierellomycetes</taxon>
        <taxon>Mortierellales</taxon>
        <taxon>Mortierellaceae</taxon>
        <taxon>Modicella</taxon>
    </lineage>
</organism>
<gene>
    <name evidence="4" type="ORF">BGZ65_002300</name>
</gene>
<feature type="region of interest" description="Disordered" evidence="2">
    <location>
        <begin position="1"/>
        <end position="53"/>
    </location>
</feature>
<dbReference type="Gene3D" id="1.25.10.10">
    <property type="entry name" value="Leucine-rich Repeat Variant"/>
    <property type="match status" value="2"/>
</dbReference>
<dbReference type="InterPro" id="IPR011989">
    <property type="entry name" value="ARM-like"/>
</dbReference>
<evidence type="ECO:0000313" key="5">
    <source>
        <dbReference type="Proteomes" id="UP000749646"/>
    </source>
</evidence>
<keyword evidence="5" id="KW-1185">Reference proteome</keyword>
<dbReference type="InterPro" id="IPR039874">
    <property type="entry name" value="WAPL"/>
</dbReference>